<protein>
    <submittedName>
        <fullName evidence="4">CDP-alcohol phosphatidyltransferase family protein</fullName>
    </submittedName>
</protein>
<feature type="transmembrane region" description="Helical" evidence="3">
    <location>
        <begin position="113"/>
        <end position="131"/>
    </location>
</feature>
<feature type="transmembrane region" description="Helical" evidence="3">
    <location>
        <begin position="30"/>
        <end position="49"/>
    </location>
</feature>
<reference evidence="4 5" key="1">
    <citation type="submission" date="2018-06" db="EMBL/GenBank/DDBJ databases">
        <title>Natronomonas sp. F16-60 a new haloarchaeon isolated from a solar saltern of Isla Cristina, Huelva, Spain.</title>
        <authorList>
            <person name="Duran-Viseras A."/>
            <person name="Sanchez-Porro C."/>
            <person name="Ventosa A."/>
        </authorList>
    </citation>
    <scope>NUCLEOTIDE SEQUENCE [LARGE SCALE GENOMIC DNA]</scope>
    <source>
        <strain evidence="4 5">F16-60</strain>
    </source>
</reference>
<comment type="similarity">
    <text evidence="2">Belongs to the CDP-alcohol phosphatidyltransferase class-I family.</text>
</comment>
<evidence type="ECO:0000313" key="4">
    <source>
        <dbReference type="EMBL" id="TSD13302.1"/>
    </source>
</evidence>
<dbReference type="AlphaFoldDB" id="A0A554N7C6"/>
<keyword evidence="5" id="KW-1185">Reference proteome</keyword>
<dbReference type="GO" id="GO:0008654">
    <property type="term" value="P:phospholipid biosynthetic process"/>
    <property type="evidence" value="ECO:0007669"/>
    <property type="project" value="InterPro"/>
</dbReference>
<proteinExistence type="inferred from homology"/>
<dbReference type="OrthoDB" id="9904at2157"/>
<evidence type="ECO:0000256" key="3">
    <source>
        <dbReference type="SAM" id="Phobius"/>
    </source>
</evidence>
<feature type="transmembrane region" description="Helical" evidence="3">
    <location>
        <begin position="152"/>
        <end position="171"/>
    </location>
</feature>
<dbReference type="RefSeq" id="WP_144262488.1">
    <property type="nucleotide sequence ID" value="NZ_QMDX01000008.1"/>
</dbReference>
<comment type="caution">
    <text evidence="4">The sequence shown here is derived from an EMBL/GenBank/DDBJ whole genome shotgun (WGS) entry which is preliminary data.</text>
</comment>
<dbReference type="GO" id="GO:0016780">
    <property type="term" value="F:phosphotransferase activity, for other substituted phosphate groups"/>
    <property type="evidence" value="ECO:0007669"/>
    <property type="project" value="InterPro"/>
</dbReference>
<dbReference type="InterPro" id="IPR043130">
    <property type="entry name" value="CDP-OH_PTrfase_TM_dom"/>
</dbReference>
<gene>
    <name evidence="4" type="ORF">DP107_12455</name>
</gene>
<dbReference type="PROSITE" id="PS00379">
    <property type="entry name" value="CDP_ALCOHOL_P_TRANSF"/>
    <property type="match status" value="1"/>
</dbReference>
<dbReference type="InterPro" id="IPR048254">
    <property type="entry name" value="CDP_ALCOHOL_P_TRANSF_CS"/>
</dbReference>
<feature type="transmembrane region" description="Helical" evidence="3">
    <location>
        <begin position="54"/>
        <end position="72"/>
    </location>
</feature>
<organism evidence="4 5">
    <name type="scientific">Haloglomus irregulare</name>
    <dbReference type="NCBI Taxonomy" id="2234134"/>
    <lineage>
        <taxon>Archaea</taxon>
        <taxon>Methanobacteriati</taxon>
        <taxon>Methanobacteriota</taxon>
        <taxon>Stenosarchaea group</taxon>
        <taxon>Halobacteria</taxon>
        <taxon>Halobacteriales</taxon>
        <taxon>Natronomonadaceae</taxon>
        <taxon>Haloglomus</taxon>
    </lineage>
</organism>
<sequence>MTLDQYRSTAKRVVDPFVSLSVRLGLTPNGVSVAAVVLAGAAGLAFALAATTRLLYLVGAVLVLGNGMLDLLDGELARELGTDSDAGDLLDHVLDRYADVLLLVGLAAGTGQYALGLGAVTGVLMTSYLGTQAQAVGLDRVYGGLVGRADRLAVIGVGAAAAAFLPTTVAAGPLGRLGLVGGLLAFFTVIGHLTALQRFYYAYRELT</sequence>
<dbReference type="GO" id="GO:0016020">
    <property type="term" value="C:membrane"/>
    <property type="evidence" value="ECO:0007669"/>
    <property type="project" value="InterPro"/>
</dbReference>
<evidence type="ECO:0000313" key="5">
    <source>
        <dbReference type="Proteomes" id="UP000319894"/>
    </source>
</evidence>
<dbReference type="EMBL" id="QMDX01000008">
    <property type="protein sequence ID" value="TSD13302.1"/>
    <property type="molecule type" value="Genomic_DNA"/>
</dbReference>
<keyword evidence="3" id="KW-0812">Transmembrane</keyword>
<name>A0A554N7C6_9EURY</name>
<evidence type="ECO:0000256" key="1">
    <source>
        <dbReference type="ARBA" id="ARBA00022679"/>
    </source>
</evidence>
<keyword evidence="3" id="KW-0472">Membrane</keyword>
<dbReference type="Proteomes" id="UP000319894">
    <property type="component" value="Unassembled WGS sequence"/>
</dbReference>
<keyword evidence="1 2" id="KW-0808">Transferase</keyword>
<dbReference type="InterPro" id="IPR000462">
    <property type="entry name" value="CDP-OH_P_trans"/>
</dbReference>
<dbReference type="Gene3D" id="1.20.120.1760">
    <property type="match status" value="1"/>
</dbReference>
<dbReference type="Pfam" id="PF01066">
    <property type="entry name" value="CDP-OH_P_transf"/>
    <property type="match status" value="1"/>
</dbReference>
<keyword evidence="3" id="KW-1133">Transmembrane helix</keyword>
<dbReference type="InParanoid" id="A0A554N7C6"/>
<accession>A0A554N7C6</accession>
<feature type="transmembrane region" description="Helical" evidence="3">
    <location>
        <begin position="177"/>
        <end position="196"/>
    </location>
</feature>
<evidence type="ECO:0000256" key="2">
    <source>
        <dbReference type="RuleBase" id="RU003750"/>
    </source>
</evidence>